<feature type="domain" description="Lipoyl-binding" evidence="7">
    <location>
        <begin position="481"/>
        <end position="564"/>
    </location>
</feature>
<dbReference type="CDD" id="cd06850">
    <property type="entry name" value="biotinyl_domain"/>
    <property type="match status" value="1"/>
</dbReference>
<dbReference type="SMART" id="SM00878">
    <property type="entry name" value="Biotin_carb_C"/>
    <property type="match status" value="1"/>
</dbReference>
<proteinExistence type="predicted"/>
<dbReference type="InterPro" id="IPR011053">
    <property type="entry name" value="Single_hybrid_motif"/>
</dbReference>
<evidence type="ECO:0000256" key="6">
    <source>
        <dbReference type="PROSITE-ProRule" id="PRU00409"/>
    </source>
</evidence>
<dbReference type="Proteomes" id="UP000265882">
    <property type="component" value="Unassembled WGS sequence"/>
</dbReference>
<dbReference type="InterPro" id="IPR011764">
    <property type="entry name" value="Biotin_carboxylation_dom"/>
</dbReference>
<dbReference type="Gene3D" id="3.30.1490.20">
    <property type="entry name" value="ATP-grasp fold, A domain"/>
    <property type="match status" value="1"/>
</dbReference>
<dbReference type="Pfam" id="PF02786">
    <property type="entry name" value="CPSase_L_D2"/>
    <property type="match status" value="1"/>
</dbReference>
<evidence type="ECO:0000256" key="4">
    <source>
        <dbReference type="ARBA" id="ARBA00022840"/>
    </source>
</evidence>
<dbReference type="PROSITE" id="PS50968">
    <property type="entry name" value="BIOTINYL_LIPOYL"/>
    <property type="match status" value="1"/>
</dbReference>
<dbReference type="InterPro" id="IPR001882">
    <property type="entry name" value="Biotin_BS"/>
</dbReference>
<dbReference type="AlphaFoldDB" id="A0A3A4NDK5"/>
<evidence type="ECO:0000259" key="9">
    <source>
        <dbReference type="PROSITE" id="PS50979"/>
    </source>
</evidence>
<dbReference type="Pfam" id="PF00364">
    <property type="entry name" value="Biotin_lipoyl"/>
    <property type="match status" value="1"/>
</dbReference>
<organism evidence="11 12">
    <name type="scientific">Abyssobacteria bacterium (strain SURF_5)</name>
    <dbReference type="NCBI Taxonomy" id="2093360"/>
    <lineage>
        <taxon>Bacteria</taxon>
        <taxon>Pseudomonadati</taxon>
        <taxon>Candidatus Hydrogenedentota</taxon>
        <taxon>Candidatus Abyssobacteria</taxon>
    </lineage>
</organism>
<feature type="domain" description="CoA carboxyltransferase C-terminal" evidence="10">
    <location>
        <begin position="846"/>
        <end position="1085"/>
    </location>
</feature>
<dbReference type="EMBL" id="QZKU01000141">
    <property type="protein sequence ID" value="RJP14860.1"/>
    <property type="molecule type" value="Genomic_DNA"/>
</dbReference>
<dbReference type="InterPro" id="IPR011054">
    <property type="entry name" value="Rudment_hybrid_motif"/>
</dbReference>
<protein>
    <submittedName>
        <fullName evidence="11">ATP-grasp domain-containing protein</fullName>
    </submittedName>
</protein>
<dbReference type="PANTHER" id="PTHR48095:SF5">
    <property type="entry name" value="BLL7292 PROTEIN"/>
    <property type="match status" value="1"/>
</dbReference>
<dbReference type="InterPro" id="IPR013815">
    <property type="entry name" value="ATP_grasp_subdomain_1"/>
</dbReference>
<dbReference type="InterPro" id="IPR029045">
    <property type="entry name" value="ClpP/crotonase-like_dom_sf"/>
</dbReference>
<evidence type="ECO:0000259" key="7">
    <source>
        <dbReference type="PROSITE" id="PS50968"/>
    </source>
</evidence>
<comment type="cofactor">
    <cofactor evidence="1">
        <name>biotin</name>
        <dbReference type="ChEBI" id="CHEBI:57586"/>
    </cofactor>
</comment>
<evidence type="ECO:0000256" key="1">
    <source>
        <dbReference type="ARBA" id="ARBA00001953"/>
    </source>
</evidence>
<dbReference type="SUPFAM" id="SSF52440">
    <property type="entry name" value="PreATP-grasp domain"/>
    <property type="match status" value="1"/>
</dbReference>
<dbReference type="GO" id="GO:0046872">
    <property type="term" value="F:metal ion binding"/>
    <property type="evidence" value="ECO:0007669"/>
    <property type="project" value="InterPro"/>
</dbReference>
<dbReference type="InterPro" id="IPR005481">
    <property type="entry name" value="BC-like_N"/>
</dbReference>
<evidence type="ECO:0000313" key="12">
    <source>
        <dbReference type="Proteomes" id="UP000265882"/>
    </source>
</evidence>
<dbReference type="SUPFAM" id="SSF51246">
    <property type="entry name" value="Rudiment single hybrid motif"/>
    <property type="match status" value="1"/>
</dbReference>
<dbReference type="Gene3D" id="2.40.50.100">
    <property type="match status" value="1"/>
</dbReference>
<dbReference type="InterPro" id="IPR005482">
    <property type="entry name" value="Biotin_COase_C"/>
</dbReference>
<dbReference type="GO" id="GO:0005524">
    <property type="term" value="F:ATP binding"/>
    <property type="evidence" value="ECO:0007669"/>
    <property type="project" value="UniProtKB-UniRule"/>
</dbReference>
<dbReference type="Pfam" id="PF00289">
    <property type="entry name" value="Biotin_carb_N"/>
    <property type="match status" value="1"/>
</dbReference>
<dbReference type="SUPFAM" id="SSF56059">
    <property type="entry name" value="Glutathione synthetase ATP-binding domain-like"/>
    <property type="match status" value="1"/>
</dbReference>
<dbReference type="InterPro" id="IPR034733">
    <property type="entry name" value="AcCoA_carboxyl_beta"/>
</dbReference>
<dbReference type="SUPFAM" id="SSF51230">
    <property type="entry name" value="Single hybrid motif"/>
    <property type="match status" value="1"/>
</dbReference>
<keyword evidence="2" id="KW-0436">Ligase</keyword>
<dbReference type="PANTHER" id="PTHR48095">
    <property type="entry name" value="PYRUVATE CARBOXYLASE SUBUNIT A"/>
    <property type="match status" value="1"/>
</dbReference>
<evidence type="ECO:0000256" key="2">
    <source>
        <dbReference type="ARBA" id="ARBA00022598"/>
    </source>
</evidence>
<dbReference type="Pfam" id="PF02785">
    <property type="entry name" value="Biotin_carb_C"/>
    <property type="match status" value="1"/>
</dbReference>
<keyword evidence="5" id="KW-0092">Biotin</keyword>
<evidence type="ECO:0000313" key="11">
    <source>
        <dbReference type="EMBL" id="RJP14860.1"/>
    </source>
</evidence>
<dbReference type="PROSITE" id="PS50989">
    <property type="entry name" value="COA_CT_CTER"/>
    <property type="match status" value="1"/>
</dbReference>
<keyword evidence="3 6" id="KW-0547">Nucleotide-binding</keyword>
<accession>A0A3A4NDK5</accession>
<evidence type="ECO:0000259" key="10">
    <source>
        <dbReference type="PROSITE" id="PS50989"/>
    </source>
</evidence>
<dbReference type="InterPro" id="IPR000089">
    <property type="entry name" value="Biotin_lipoyl"/>
</dbReference>
<name>A0A3A4NDK5_ABYX5</name>
<dbReference type="InterPro" id="IPR051602">
    <property type="entry name" value="ACC_Biotin_Carboxylase"/>
</dbReference>
<dbReference type="PROSITE" id="PS50975">
    <property type="entry name" value="ATP_GRASP"/>
    <property type="match status" value="1"/>
</dbReference>
<gene>
    <name evidence="11" type="ORF">C4520_20945</name>
</gene>
<reference evidence="11 12" key="1">
    <citation type="journal article" date="2017" name="ISME J.">
        <title>Energy and carbon metabolisms in a deep terrestrial subsurface fluid microbial community.</title>
        <authorList>
            <person name="Momper L."/>
            <person name="Jungbluth S.P."/>
            <person name="Lee M.D."/>
            <person name="Amend J.P."/>
        </authorList>
    </citation>
    <scope>NUCLEOTIDE SEQUENCE [LARGE SCALE GENOMIC DNA]</scope>
    <source>
        <strain evidence="11">SURF_5</strain>
    </source>
</reference>
<dbReference type="InterPro" id="IPR005479">
    <property type="entry name" value="CPAse_ATP-bd"/>
</dbReference>
<dbReference type="Gene3D" id="3.40.50.20">
    <property type="match status" value="1"/>
</dbReference>
<dbReference type="PROSITE" id="PS00867">
    <property type="entry name" value="CPSASE_2"/>
    <property type="match status" value="1"/>
</dbReference>
<evidence type="ECO:0000256" key="3">
    <source>
        <dbReference type="ARBA" id="ARBA00022741"/>
    </source>
</evidence>
<dbReference type="Gene3D" id="3.90.226.10">
    <property type="entry name" value="2-enoyl-CoA Hydratase, Chain A, domain 1"/>
    <property type="match status" value="2"/>
</dbReference>
<feature type="domain" description="ATP-grasp" evidence="8">
    <location>
        <begin position="117"/>
        <end position="318"/>
    </location>
</feature>
<dbReference type="InterPro" id="IPR011763">
    <property type="entry name" value="COA_CT_C"/>
</dbReference>
<dbReference type="SUPFAM" id="SSF52096">
    <property type="entry name" value="ClpP/crotonase"/>
    <property type="match status" value="2"/>
</dbReference>
<dbReference type="GO" id="GO:0016874">
    <property type="term" value="F:ligase activity"/>
    <property type="evidence" value="ECO:0007669"/>
    <property type="project" value="UniProtKB-KW"/>
</dbReference>
<dbReference type="PROSITE" id="PS00188">
    <property type="entry name" value="BIOTIN"/>
    <property type="match status" value="1"/>
</dbReference>
<sequence length="1103" mass="119534">MKLLVANRGEVAVRILRAAAELNLQAVAVFSEDDALSIHARRADESSPLRGKGAEAYLDIEQMVSLAKECDCTAIHPGYGFLSENAIFARRCAEERIVFVGPAAATLELLGDKARARERAQRCGIPTVPGTLEPTGLKQAREFLTLLGAGGAVVIKAAFGGGGRGMRVVHDLSELEQAFSICQSEARAAFGNGGVYVERFIPRARHIEVQVIGDGTGEVCHLWERECSLQRRNQKVVEIAPSPTLSESLRKRLCSAAVRMAREIGYNSLGTFEFLVDTEAETDTFYFMEANPRLQVEHTVTEEVTGVDLVKAQLELARGRTLADLGLRQADIAPPRGYAVQLRINMEDVGVDGEIRPSNGMLTAFDAPSGHGVRVDTFAYPGYVTNPNFDSLLAKVICRSRSSYADALAKAYRALCEFRISGVKTNVPLLQNLLKHPDVAASRVTTRFIEENIKQLAAPNSSHNRLYFADTETRGSDKIGLADAGSSLMLGPENTTAVTAVMRGTVISIDVAEGAAVHEGQSLTVVEAMKMQHMVKAPCTGVVRLIAVAEGETVSEGQPLLFIEPMDINAPKTELEKEVDLDEIRPDLAETLARHRSGLDEQRPEAVARRRKIGMRTARENVADLVDAGSFIEYGPVSVAAQRRRREMEDLIKNTPADGLIAGIGSINGNLFDDTRARCMVLAYDYTVLAGTQGMMNHKKKDRMLQIAEQWRLPVVIFAEGGGGRPGDVDVVDVSVAGLDITTFKEFAKLSGLVPLVGIVAGRCFAGNAALLGCCDVIIATENSNIGMGGPAMIEGGGLGTCKPEEIGPIGVQTRSGVVDIAVKDEAEAVRVAKKYLSYFQGPIEKWECADQRLLRRCVPENRLRVYNVRAVIETLADKDSVLELRPTFGVGIITALIRIEGRPFGLIANNPMHLGGAVDAPGADKAARFMQLCDAFDIPLVTLCDTPGFMVGPDAEISGQVRHFCRMFVVGASATVPWFAVVLRKGYGLGAQAMVGGSFHSPFFIVSWPTGEFGGMGLEGAVRLGFRKELEAVEDAAERQALYETMVAMAYQHGKALNMASVQEIDDVIDPIETRSWLMRGLRSVPPPEPRSRKKRPCVDAW</sequence>
<evidence type="ECO:0000259" key="8">
    <source>
        <dbReference type="PROSITE" id="PS50975"/>
    </source>
</evidence>
<dbReference type="Gene3D" id="3.30.470.20">
    <property type="entry name" value="ATP-grasp fold, B domain"/>
    <property type="match status" value="1"/>
</dbReference>
<comment type="caution">
    <text evidence="11">The sequence shown here is derived from an EMBL/GenBank/DDBJ whole genome shotgun (WGS) entry which is preliminary data.</text>
</comment>
<dbReference type="Pfam" id="PF01039">
    <property type="entry name" value="Carboxyl_trans"/>
    <property type="match status" value="1"/>
</dbReference>
<dbReference type="PROSITE" id="PS50979">
    <property type="entry name" value="BC"/>
    <property type="match status" value="1"/>
</dbReference>
<dbReference type="InterPro" id="IPR016185">
    <property type="entry name" value="PreATP-grasp_dom_sf"/>
</dbReference>
<keyword evidence="4 6" id="KW-0067">ATP-binding</keyword>
<evidence type="ECO:0000256" key="5">
    <source>
        <dbReference type="ARBA" id="ARBA00023267"/>
    </source>
</evidence>
<dbReference type="InterPro" id="IPR011761">
    <property type="entry name" value="ATP-grasp"/>
</dbReference>
<feature type="domain" description="Biotin carboxylation" evidence="9">
    <location>
        <begin position="1"/>
        <end position="454"/>
    </location>
</feature>